<dbReference type="Proteomes" id="UP001234297">
    <property type="component" value="Chromosome 7"/>
</dbReference>
<protein>
    <submittedName>
        <fullName evidence="1">Uncharacterized protein</fullName>
    </submittedName>
</protein>
<name>A0ACC2L6Y0_PERAE</name>
<evidence type="ECO:0000313" key="1">
    <source>
        <dbReference type="EMBL" id="KAJ8628799.1"/>
    </source>
</evidence>
<evidence type="ECO:0000313" key="2">
    <source>
        <dbReference type="Proteomes" id="UP001234297"/>
    </source>
</evidence>
<keyword evidence="2" id="KW-1185">Reference proteome</keyword>
<sequence>MANLSKLSLPLGFRFLPSDGELVMYYLKRKVTGRKFKLKRHIPDIALKNYSPSEIREVSYPKTKDLEGFFFCSLGRRYSKGLRKDRSGKGGSWKATTNGKPIYNKSRKVGWRTTLTFYRGKGRGTRSDWRIHEYWLEDKELPIASNYQNEFVVLCKIFEKKSRGPKTDEEYESPVEEDADESSPIGPEDGQNRAATNRTLNFENRQDTVLQPLPPHTASPIVPQHHPSSPENDVHKLLLNVSDEDGDTCNGGGSSQVDSVPNKSTGEDVGAAEIFKNLGDIIGQREMNLSSPGLTEGFLEEEDLSKPMEDEEGYFRWEDFLMPTAADGSNHGTSDCLLATNVTPVLPAHEAMDSCDYENISGYREPTCDSAAHSPLTAGEIVGPYAPQSVARASNVDPAYTSFPASGKQLDLHLGLECISKEGWFLTNVQFLLGSIVACPASATVYPSSLGCESYRVGCGFSCSIIVKDEVTFICTNDGLLGMSRSFPIWSYFDLAEMLVTIGTISMSIDFMFVFILSAVSALTGALCACCWCQTWEAASMAAPFAALLRQFCFLFMLVAAPFAALLLRHSNPTVCLRRVTNIGLLLCLILFHKHHHIHPFLHSTKAMAPSKILRALGRVKDQTSIGLAMVSSSNTISALDVSIVKATRHEEKPPSEKHLKEIINLTCYSRAHVSACVNTLSRRLRKTRNWTVAVKTLMVIHRLLSRGDPAYEKEIFFFTSRWGERLLNMSDFRDSGANSWDFTTFARAYARYLDEQIEFRIERQLNRTRKSHLREGEEHEGGRGRFSSANAYSVCDMKTQQIFARSQQLQDLLERFLACQPTGKAKSNQVVFVALQSLVTESFEIYYYMTEIMSILIDRFMELEVPDCLKVLEIFCRAAKQFNEVDSFYRWCKTVGIVRSSDYPQVEKITPKKLMVMDEFIREKAAMARARKAKKQEAPEEFKFHVEEVHLLDMKALPAPEKMVEKQEEAKKSEESVNNCTTQLEVDLLDLSEDAESGEDDGDRLALTLYAGDSTMPPPTWEPFGANNELSDWEMALVQSAGSVSDQKTTLPCGGGFDMTLLDNLYQQGQMAAGGVSFPGGSASGMAFYGAASPAFLALPAPPGSPAVPLPAYDQMWGVDQKQQELDQRLTWQQYVNNGMQGYFGWQQPPPQTLPHGW</sequence>
<accession>A0ACC2L6Y0</accession>
<comment type="caution">
    <text evidence="1">The sequence shown here is derived from an EMBL/GenBank/DDBJ whole genome shotgun (WGS) entry which is preliminary data.</text>
</comment>
<proteinExistence type="predicted"/>
<dbReference type="EMBL" id="CM056815">
    <property type="protein sequence ID" value="KAJ8628799.1"/>
    <property type="molecule type" value="Genomic_DNA"/>
</dbReference>
<reference evidence="1 2" key="1">
    <citation type="journal article" date="2022" name="Hortic Res">
        <title>A haplotype resolved chromosomal level avocado genome allows analysis of novel avocado genes.</title>
        <authorList>
            <person name="Nath O."/>
            <person name="Fletcher S.J."/>
            <person name="Hayward A."/>
            <person name="Shaw L.M."/>
            <person name="Masouleh A.K."/>
            <person name="Furtado A."/>
            <person name="Henry R.J."/>
            <person name="Mitter N."/>
        </authorList>
    </citation>
    <scope>NUCLEOTIDE SEQUENCE [LARGE SCALE GENOMIC DNA]</scope>
    <source>
        <strain evidence="2">cv. Hass</strain>
    </source>
</reference>
<organism evidence="1 2">
    <name type="scientific">Persea americana</name>
    <name type="common">Avocado</name>
    <dbReference type="NCBI Taxonomy" id="3435"/>
    <lineage>
        <taxon>Eukaryota</taxon>
        <taxon>Viridiplantae</taxon>
        <taxon>Streptophyta</taxon>
        <taxon>Embryophyta</taxon>
        <taxon>Tracheophyta</taxon>
        <taxon>Spermatophyta</taxon>
        <taxon>Magnoliopsida</taxon>
        <taxon>Magnoliidae</taxon>
        <taxon>Laurales</taxon>
        <taxon>Lauraceae</taxon>
        <taxon>Persea</taxon>
    </lineage>
</organism>
<gene>
    <name evidence="1" type="ORF">MRB53_022122</name>
</gene>